<name>A0AAV4X9K6_CAEEX</name>
<dbReference type="AlphaFoldDB" id="A0AAV4X9K6"/>
<comment type="caution">
    <text evidence="1">The sequence shown here is derived from an EMBL/GenBank/DDBJ whole genome shotgun (WGS) entry which is preliminary data.</text>
</comment>
<dbReference type="EMBL" id="BPLR01017464">
    <property type="protein sequence ID" value="GIY91872.1"/>
    <property type="molecule type" value="Genomic_DNA"/>
</dbReference>
<evidence type="ECO:0000313" key="2">
    <source>
        <dbReference type="Proteomes" id="UP001054945"/>
    </source>
</evidence>
<accession>A0AAV4X9K6</accession>
<reference evidence="1 2" key="1">
    <citation type="submission" date="2021-06" db="EMBL/GenBank/DDBJ databases">
        <title>Caerostris extrusa draft genome.</title>
        <authorList>
            <person name="Kono N."/>
            <person name="Arakawa K."/>
        </authorList>
    </citation>
    <scope>NUCLEOTIDE SEQUENCE [LARGE SCALE GENOMIC DNA]</scope>
</reference>
<organism evidence="1 2">
    <name type="scientific">Caerostris extrusa</name>
    <name type="common">Bark spider</name>
    <name type="synonym">Caerostris bankana</name>
    <dbReference type="NCBI Taxonomy" id="172846"/>
    <lineage>
        <taxon>Eukaryota</taxon>
        <taxon>Metazoa</taxon>
        <taxon>Ecdysozoa</taxon>
        <taxon>Arthropoda</taxon>
        <taxon>Chelicerata</taxon>
        <taxon>Arachnida</taxon>
        <taxon>Araneae</taxon>
        <taxon>Araneomorphae</taxon>
        <taxon>Entelegynae</taxon>
        <taxon>Araneoidea</taxon>
        <taxon>Araneidae</taxon>
        <taxon>Caerostris</taxon>
    </lineage>
</organism>
<protein>
    <submittedName>
        <fullName evidence="1">Uncharacterized protein</fullName>
    </submittedName>
</protein>
<evidence type="ECO:0000313" key="1">
    <source>
        <dbReference type="EMBL" id="GIY91872.1"/>
    </source>
</evidence>
<keyword evidence="2" id="KW-1185">Reference proteome</keyword>
<proteinExistence type="predicted"/>
<gene>
    <name evidence="1" type="ORF">CEXT_765891</name>
</gene>
<sequence>MISEGDEIVVLDEVKSLVLCHDGVFGGGLFSLRHPLPQCAENDVCSLLLIISFKGTLIHYVVTVFNNGVPTLAACWFPKESMLVIGNTVPWPVINDSESSFDVQKGRIFRTTVDSAATEKKMVRIPRRLRNHDNINLKIRQGIFVCVQGSSVA</sequence>
<dbReference type="Proteomes" id="UP001054945">
    <property type="component" value="Unassembled WGS sequence"/>
</dbReference>